<dbReference type="InterPro" id="IPR016181">
    <property type="entry name" value="Acyl_CoA_acyltransferase"/>
</dbReference>
<evidence type="ECO:0008006" key="2">
    <source>
        <dbReference type="Google" id="ProtNLM"/>
    </source>
</evidence>
<comment type="caution">
    <text evidence="1">The sequence shown here is derived from an EMBL/GenBank/DDBJ whole genome shotgun (WGS) entry which is preliminary data.</text>
</comment>
<reference evidence="1" key="1">
    <citation type="submission" date="2019-08" db="EMBL/GenBank/DDBJ databases">
        <authorList>
            <person name="Kucharzyk K."/>
            <person name="Murdoch R.W."/>
            <person name="Higgins S."/>
            <person name="Loffler F."/>
        </authorList>
    </citation>
    <scope>NUCLEOTIDE SEQUENCE</scope>
</reference>
<sequence length="287" mass="31865">MIRNLPKGRIQQAAARIWALVQEPSERCYPLIQDEADIARTLYWAREEETGHARSYWSGGAMKGVCCFHAEPARAYAQIIALYAWDDAQTATDAMLNSVDAACPGYTVDIGLTGENQRLESALKERGYRIVDDCINLRCALPLELDCVNDFELTLLESADEKFEDYAPLHDAWFPELYWSAECLRQYPGKWVVITAGSNGKTAGALLLVWGPNLAEIYGLHAVDAAMSKALIAAALTRASRAGKECQEMLFLADAVDETKVHAALSCGFLPIGRYVGWRKQPEERTL</sequence>
<proteinExistence type="predicted"/>
<dbReference type="Gene3D" id="3.40.630.30">
    <property type="match status" value="1"/>
</dbReference>
<dbReference type="AlphaFoldDB" id="A0A644X256"/>
<accession>A0A644X256</accession>
<dbReference type="EMBL" id="VSSQ01001659">
    <property type="protein sequence ID" value="MPM10169.1"/>
    <property type="molecule type" value="Genomic_DNA"/>
</dbReference>
<dbReference type="SUPFAM" id="SSF55729">
    <property type="entry name" value="Acyl-CoA N-acyltransferases (Nat)"/>
    <property type="match status" value="1"/>
</dbReference>
<gene>
    <name evidence="1" type="ORF">SDC9_56494</name>
</gene>
<name>A0A644X256_9ZZZZ</name>
<organism evidence="1">
    <name type="scientific">bioreactor metagenome</name>
    <dbReference type="NCBI Taxonomy" id="1076179"/>
    <lineage>
        <taxon>unclassified sequences</taxon>
        <taxon>metagenomes</taxon>
        <taxon>ecological metagenomes</taxon>
    </lineage>
</organism>
<evidence type="ECO:0000313" key="1">
    <source>
        <dbReference type="EMBL" id="MPM10169.1"/>
    </source>
</evidence>
<protein>
    <recommendedName>
        <fullName evidence="2">N-acetyltransferase domain-containing protein</fullName>
    </recommendedName>
</protein>